<reference evidence="2" key="1">
    <citation type="journal article" date="2022" name="Mol. Ecol. Resour.">
        <title>The genomes of chicory, endive, great burdock and yacon provide insights into Asteraceae palaeo-polyploidization history and plant inulin production.</title>
        <authorList>
            <person name="Fan W."/>
            <person name="Wang S."/>
            <person name="Wang H."/>
            <person name="Wang A."/>
            <person name="Jiang F."/>
            <person name="Liu H."/>
            <person name="Zhao H."/>
            <person name="Xu D."/>
            <person name="Zhang Y."/>
        </authorList>
    </citation>
    <scope>NUCLEOTIDE SEQUENCE [LARGE SCALE GENOMIC DNA]</scope>
    <source>
        <strain evidence="2">cv. Punajuju</strain>
    </source>
</reference>
<proteinExistence type="predicted"/>
<evidence type="ECO:0000313" key="1">
    <source>
        <dbReference type="EMBL" id="KAI3698981.1"/>
    </source>
</evidence>
<dbReference type="EMBL" id="CM042016">
    <property type="protein sequence ID" value="KAI3698981.1"/>
    <property type="molecule type" value="Genomic_DNA"/>
</dbReference>
<accession>A0ACB8ZNU0</accession>
<organism evidence="1 2">
    <name type="scientific">Cichorium intybus</name>
    <name type="common">Chicory</name>
    <dbReference type="NCBI Taxonomy" id="13427"/>
    <lineage>
        <taxon>Eukaryota</taxon>
        <taxon>Viridiplantae</taxon>
        <taxon>Streptophyta</taxon>
        <taxon>Embryophyta</taxon>
        <taxon>Tracheophyta</taxon>
        <taxon>Spermatophyta</taxon>
        <taxon>Magnoliopsida</taxon>
        <taxon>eudicotyledons</taxon>
        <taxon>Gunneridae</taxon>
        <taxon>Pentapetalae</taxon>
        <taxon>asterids</taxon>
        <taxon>campanulids</taxon>
        <taxon>Asterales</taxon>
        <taxon>Asteraceae</taxon>
        <taxon>Cichorioideae</taxon>
        <taxon>Cichorieae</taxon>
        <taxon>Cichoriinae</taxon>
        <taxon>Cichorium</taxon>
    </lineage>
</organism>
<keyword evidence="2" id="KW-1185">Reference proteome</keyword>
<gene>
    <name evidence="1" type="ORF">L2E82_42934</name>
</gene>
<reference evidence="1 2" key="2">
    <citation type="journal article" date="2022" name="Mol. Ecol. Resour.">
        <title>The genomes of chicory, endive, great burdock and yacon provide insights into Asteraceae paleo-polyploidization history and plant inulin production.</title>
        <authorList>
            <person name="Fan W."/>
            <person name="Wang S."/>
            <person name="Wang H."/>
            <person name="Wang A."/>
            <person name="Jiang F."/>
            <person name="Liu H."/>
            <person name="Zhao H."/>
            <person name="Xu D."/>
            <person name="Zhang Y."/>
        </authorList>
    </citation>
    <scope>NUCLEOTIDE SEQUENCE [LARGE SCALE GENOMIC DNA]</scope>
    <source>
        <strain evidence="2">cv. Punajuju</strain>
        <tissue evidence="1">Leaves</tissue>
    </source>
</reference>
<comment type="caution">
    <text evidence="1">The sequence shown here is derived from an EMBL/GenBank/DDBJ whole genome shotgun (WGS) entry which is preliminary data.</text>
</comment>
<protein>
    <submittedName>
        <fullName evidence="1">Uncharacterized protein</fullName>
    </submittedName>
</protein>
<evidence type="ECO:0000313" key="2">
    <source>
        <dbReference type="Proteomes" id="UP001055811"/>
    </source>
</evidence>
<dbReference type="Proteomes" id="UP001055811">
    <property type="component" value="Linkage Group LG08"/>
</dbReference>
<sequence length="118" mass="13978">MHYNLVLTVTNFVQSWHGNSTSTRLKKKELSQLESIQKRSRDEQQCKGDSPYYCSLNPSPSSPIFKKTSVYSLTTIRRTRQRFVPEFPSFREYPHLKFQNLLIFSTFRGHEIRNPSFE</sequence>
<name>A0ACB8ZNU0_CICIN</name>